<dbReference type="Proteomes" id="UP000076167">
    <property type="component" value="Unassembled WGS sequence"/>
</dbReference>
<name>A0ABR5Y086_9PROT</name>
<gene>
    <name evidence="1" type="ORF">AUP40_21575</name>
</gene>
<evidence type="ECO:0000313" key="2">
    <source>
        <dbReference type="Proteomes" id="UP000076167"/>
    </source>
</evidence>
<dbReference type="EMBL" id="LPXL01000042">
    <property type="protein sequence ID" value="KZD00575.1"/>
    <property type="molecule type" value="Genomic_DNA"/>
</dbReference>
<protein>
    <recommendedName>
        <fullName evidence="3">Coil containing protein</fullName>
    </recommendedName>
</protein>
<organism evidence="1 2">
    <name type="scientific">Thalassospira xiamenensis</name>
    <dbReference type="NCBI Taxonomy" id="220697"/>
    <lineage>
        <taxon>Bacteria</taxon>
        <taxon>Pseudomonadati</taxon>
        <taxon>Pseudomonadota</taxon>
        <taxon>Alphaproteobacteria</taxon>
        <taxon>Rhodospirillales</taxon>
        <taxon>Thalassospiraceae</taxon>
        <taxon>Thalassospira</taxon>
    </lineage>
</organism>
<sequence length="144" mass="16874">MIVTYKIPFRDGELRIGWASWDKGRYEHRSIKYAYKDSSGKISRGSPEIPLDMLVELIAAAYEQNEIPQNLPKLELENVREVDLEKCSMDDLKQKNDILVSVLATIQGMMTKVNYPEWEKIYDRVASEREAVKQETERRRLLRP</sequence>
<dbReference type="RefSeq" id="WP_063091827.1">
    <property type="nucleotide sequence ID" value="NZ_DFMA01000019.1"/>
</dbReference>
<proteinExistence type="predicted"/>
<evidence type="ECO:0008006" key="3">
    <source>
        <dbReference type="Google" id="ProtNLM"/>
    </source>
</evidence>
<keyword evidence="2" id="KW-1185">Reference proteome</keyword>
<reference evidence="1 2" key="1">
    <citation type="submission" date="2015-12" db="EMBL/GenBank/DDBJ databases">
        <title>Genome sequence of Thalassospira xiamenensis MCCC 1A03005.</title>
        <authorList>
            <person name="Lu L."/>
            <person name="Lai Q."/>
            <person name="Shao Z."/>
            <person name="Qian P."/>
        </authorList>
    </citation>
    <scope>NUCLEOTIDE SEQUENCE [LARGE SCALE GENOMIC DNA]</scope>
    <source>
        <strain evidence="1 2">MCCC 1A03005</strain>
    </source>
</reference>
<evidence type="ECO:0000313" key="1">
    <source>
        <dbReference type="EMBL" id="KZD00575.1"/>
    </source>
</evidence>
<accession>A0ABR5Y086</accession>
<comment type="caution">
    <text evidence="1">The sequence shown here is derived from an EMBL/GenBank/DDBJ whole genome shotgun (WGS) entry which is preliminary data.</text>
</comment>